<accession>A0A7L4ZXT9</accession>
<keyword evidence="2" id="KW-1185">Reference proteome</keyword>
<evidence type="ECO:0000313" key="2">
    <source>
        <dbReference type="Proteomes" id="UP000326380"/>
    </source>
</evidence>
<comment type="caution">
    <text evidence="1">The sequence shown here is derived from an EMBL/GenBank/DDBJ whole genome shotgun (WGS) entry which is preliminary data.</text>
</comment>
<dbReference type="InterPro" id="IPR017853">
    <property type="entry name" value="GH"/>
</dbReference>
<evidence type="ECO:0000313" key="1">
    <source>
        <dbReference type="EMBL" id="KAA9339196.1"/>
    </source>
</evidence>
<name>A0A7L4ZXT9_9BACT</name>
<dbReference type="Gene3D" id="3.20.20.80">
    <property type="entry name" value="Glycosidases"/>
    <property type="match status" value="1"/>
</dbReference>
<dbReference type="Proteomes" id="UP000326380">
    <property type="component" value="Unassembled WGS sequence"/>
</dbReference>
<reference evidence="1 2" key="1">
    <citation type="submission" date="2019-09" db="EMBL/GenBank/DDBJ databases">
        <title>Genome sequence of Hymenobacter sp. M3.</title>
        <authorList>
            <person name="Srinivasan S."/>
        </authorList>
    </citation>
    <scope>NUCLEOTIDE SEQUENCE [LARGE SCALE GENOMIC DNA]</scope>
    <source>
        <strain evidence="1 2">M3</strain>
    </source>
</reference>
<dbReference type="CDD" id="cd19608">
    <property type="entry name" value="GH113_mannanase-like"/>
    <property type="match status" value="1"/>
</dbReference>
<organism evidence="1 2">
    <name type="scientific">Hymenobacter busanensis</name>
    <dbReference type="NCBI Taxonomy" id="2607656"/>
    <lineage>
        <taxon>Bacteria</taxon>
        <taxon>Pseudomonadati</taxon>
        <taxon>Bacteroidota</taxon>
        <taxon>Cytophagia</taxon>
        <taxon>Cytophagales</taxon>
        <taxon>Hymenobacteraceae</taxon>
        <taxon>Hymenobacter</taxon>
    </lineage>
</organism>
<proteinExistence type="predicted"/>
<protein>
    <submittedName>
        <fullName evidence="1">Uncharacterized protein</fullName>
    </submittedName>
</protein>
<dbReference type="Pfam" id="PF22612">
    <property type="entry name" value="GH113"/>
    <property type="match status" value="1"/>
</dbReference>
<gene>
    <name evidence="1" type="ORF">F0P96_00780</name>
</gene>
<dbReference type="AlphaFoldDB" id="A0A7L4ZXT9"/>
<dbReference type="SUPFAM" id="SSF51445">
    <property type="entry name" value="(Trans)glycosidases"/>
    <property type="match status" value="1"/>
</dbReference>
<dbReference type="InterPro" id="IPR055151">
    <property type="entry name" value="GH113"/>
</dbReference>
<dbReference type="EMBL" id="VTWU01000001">
    <property type="protein sequence ID" value="KAA9339196.1"/>
    <property type="molecule type" value="Genomic_DNA"/>
</dbReference>
<sequence>MRSSGLIRMLGASGLLLVLLCLMSNRCGQPATASASVEVPPAQRLRGVSWVASDSTTEAEILELERCHVTWLTQTPFGWQADSASPAVTLVTGGRRRIFWGEADSGLVHTARLARRHGIRTMLKPHIWLRARGQWPGQIQMRTAADWQQWFASYTTFILHYARLAEQHHLEALCIGTELRHTSVGHEKQWRQLIRQIRRVYRGQLTYAANWHDEYEKIQFWDALDYIGVQAYFPLSKATRPDTATLRQGWQPYLREMARVQRKFKRPVLFTEAGYRAIPAAAAAPWEWPNGRQPAPIDTAAQAACYEALFRACWRQPWFAGVFIWKWYPGLRPDSPARRRADFTPQHQPAEQVLARWYGQ</sequence>